<proteinExistence type="predicted"/>
<geneLocation type="plasmid" evidence="2 3">
    <name>p1</name>
</geneLocation>
<gene>
    <name evidence="2" type="ORF">H5V43_21500</name>
</gene>
<dbReference type="AlphaFoldDB" id="A0A7M2GPK8"/>
<evidence type="ECO:0008006" key="4">
    <source>
        <dbReference type="Google" id="ProtNLM"/>
    </source>
</evidence>
<organism evidence="2 3">
    <name type="scientific">Sphingobium fuliginis (strain ATCC 27551)</name>
    <dbReference type="NCBI Taxonomy" id="336203"/>
    <lineage>
        <taxon>Bacteria</taxon>
        <taxon>Pseudomonadati</taxon>
        <taxon>Pseudomonadota</taxon>
        <taxon>Alphaproteobacteria</taxon>
        <taxon>Sphingomonadales</taxon>
        <taxon>Sphingomonadaceae</taxon>
        <taxon>Sphingobium</taxon>
    </lineage>
</organism>
<evidence type="ECO:0000256" key="1">
    <source>
        <dbReference type="SAM" id="SignalP"/>
    </source>
</evidence>
<accession>A0A7M2GPK8</accession>
<dbReference type="EMBL" id="CP060037">
    <property type="protein sequence ID" value="QOT74463.1"/>
    <property type="molecule type" value="Genomic_DNA"/>
</dbReference>
<protein>
    <recommendedName>
        <fullName evidence="4">C-type lysozyme inhibitor domain-containing protein</fullName>
    </recommendedName>
</protein>
<keyword evidence="1" id="KW-0732">Signal</keyword>
<dbReference type="RefSeq" id="WP_025547078.1">
    <property type="nucleotide sequence ID" value="NZ_BATN01000007.1"/>
</dbReference>
<reference evidence="3" key="1">
    <citation type="submission" date="2020-08" db="EMBL/GenBank/DDBJ databases">
        <title>Complete genome sequence of Sphingobium barthaii strain KK22, a high-molecular-weight polycyclic aromatic hydrocarbon-degrading soil bacterium.</title>
        <authorList>
            <person name="Mori J.F."/>
            <person name="Kanaly R.A."/>
        </authorList>
    </citation>
    <scope>NUCLEOTIDE SEQUENCE [LARGE SCALE GENOMIC DNA]</scope>
    <source>
        <strain evidence="3">KK22</strain>
        <plasmid evidence="3">p1</plasmid>
    </source>
</reference>
<feature type="chain" id="PRO_5032969131" description="C-type lysozyme inhibitor domain-containing protein" evidence="1">
    <location>
        <begin position="29"/>
        <end position="113"/>
    </location>
</feature>
<evidence type="ECO:0000313" key="2">
    <source>
        <dbReference type="EMBL" id="QOT74463.1"/>
    </source>
</evidence>
<sequence length="113" mass="12403">MMRAVEIAVPALPLLAILMLMGSSAAQAVDHHKALRVVCAQGRSFGLRIEGRQAHVQLADSELVLVRKPSSLGQHFRNGDATLILDDDYVAFVQRGDWGWQDCHIDQPSGSDR</sequence>
<evidence type="ECO:0000313" key="3">
    <source>
        <dbReference type="Proteomes" id="UP000593663"/>
    </source>
</evidence>
<dbReference type="Proteomes" id="UP000593663">
    <property type="component" value="Plasmid p1"/>
</dbReference>
<feature type="signal peptide" evidence="1">
    <location>
        <begin position="1"/>
        <end position="28"/>
    </location>
</feature>
<dbReference type="KEGG" id="sbar:H5V43_21500"/>
<name>A0A7M2GPK8_SPHSA</name>
<keyword evidence="2" id="KW-0614">Plasmid</keyword>